<feature type="domain" description="ABC transporter" evidence="11">
    <location>
        <begin position="982"/>
        <end position="1189"/>
    </location>
</feature>
<dbReference type="InterPro" id="IPR017871">
    <property type="entry name" value="ABC_transporter-like_CS"/>
</dbReference>
<dbReference type="GO" id="GO:0016887">
    <property type="term" value="F:ATP hydrolysis activity"/>
    <property type="evidence" value="ECO:0007669"/>
    <property type="project" value="InterPro"/>
</dbReference>
<dbReference type="PANTHER" id="PTHR19229:SF36">
    <property type="entry name" value="ATP-BINDING CASSETTE SUB-FAMILY A MEMBER 2"/>
    <property type="match status" value="1"/>
</dbReference>
<dbReference type="PROSITE" id="PS00211">
    <property type="entry name" value="ABC_TRANSPORTER_1"/>
    <property type="match status" value="2"/>
</dbReference>
<evidence type="ECO:0000256" key="4">
    <source>
        <dbReference type="ARBA" id="ARBA00022692"/>
    </source>
</evidence>
<dbReference type="SMART" id="SM00382">
    <property type="entry name" value="AAA"/>
    <property type="match status" value="2"/>
</dbReference>
<keyword evidence="4 10" id="KW-0812">Transmembrane</keyword>
<dbReference type="GO" id="GO:0005319">
    <property type="term" value="F:lipid transporter activity"/>
    <property type="evidence" value="ECO:0007669"/>
    <property type="project" value="TreeGrafter"/>
</dbReference>
<dbReference type="GO" id="GO:0005524">
    <property type="term" value="F:ATP binding"/>
    <property type="evidence" value="ECO:0007669"/>
    <property type="project" value="UniProtKB-KW"/>
</dbReference>
<feature type="transmembrane region" description="Helical" evidence="10">
    <location>
        <begin position="870"/>
        <end position="897"/>
    </location>
</feature>
<comment type="similarity">
    <text evidence="2">Belongs to the ABC transporter superfamily. ABCA family.</text>
</comment>
<dbReference type="Proteomes" id="UP000620124">
    <property type="component" value="Unassembled WGS sequence"/>
</dbReference>
<gene>
    <name evidence="12" type="ORF">MVEN_01131300</name>
</gene>
<keyword evidence="5" id="KW-0677">Repeat</keyword>
<dbReference type="GO" id="GO:0016020">
    <property type="term" value="C:membrane"/>
    <property type="evidence" value="ECO:0007669"/>
    <property type="project" value="UniProtKB-SubCell"/>
</dbReference>
<accession>A0A8H6Y585</accession>
<feature type="domain" description="ABC transporter" evidence="11">
    <location>
        <begin position="313"/>
        <end position="527"/>
    </location>
</feature>
<dbReference type="OrthoDB" id="8061355at2759"/>
<protein>
    <submittedName>
        <fullName evidence="12">ABC transporter A family member 2</fullName>
    </submittedName>
</protein>
<evidence type="ECO:0000256" key="7">
    <source>
        <dbReference type="ARBA" id="ARBA00022840"/>
    </source>
</evidence>
<evidence type="ECO:0000313" key="12">
    <source>
        <dbReference type="EMBL" id="KAF7354423.1"/>
    </source>
</evidence>
<feature type="transmembrane region" description="Helical" evidence="10">
    <location>
        <begin position="917"/>
        <end position="938"/>
    </location>
</feature>
<dbReference type="EMBL" id="JACAZI010000008">
    <property type="protein sequence ID" value="KAF7354423.1"/>
    <property type="molecule type" value="Genomic_DNA"/>
</dbReference>
<dbReference type="CDD" id="cd03263">
    <property type="entry name" value="ABC_subfamily_A"/>
    <property type="match status" value="1"/>
</dbReference>
<feature type="transmembrane region" description="Helical" evidence="10">
    <location>
        <begin position="837"/>
        <end position="858"/>
    </location>
</feature>
<evidence type="ECO:0000256" key="5">
    <source>
        <dbReference type="ARBA" id="ARBA00022737"/>
    </source>
</evidence>
<dbReference type="AlphaFoldDB" id="A0A8H6Y585"/>
<name>A0A8H6Y585_9AGAR</name>
<evidence type="ECO:0000256" key="3">
    <source>
        <dbReference type="ARBA" id="ARBA00022448"/>
    </source>
</evidence>
<evidence type="ECO:0000256" key="8">
    <source>
        <dbReference type="ARBA" id="ARBA00022989"/>
    </source>
</evidence>
<reference evidence="12" key="1">
    <citation type="submission" date="2020-05" db="EMBL/GenBank/DDBJ databases">
        <title>Mycena genomes resolve the evolution of fungal bioluminescence.</title>
        <authorList>
            <person name="Tsai I.J."/>
        </authorList>
    </citation>
    <scope>NUCLEOTIDE SEQUENCE</scope>
    <source>
        <strain evidence="12">CCC161011</strain>
    </source>
</reference>
<keyword evidence="9 10" id="KW-0472">Membrane</keyword>
<dbReference type="Gene3D" id="3.40.50.300">
    <property type="entry name" value="P-loop containing nucleotide triphosphate hydrolases"/>
    <property type="match status" value="2"/>
</dbReference>
<keyword evidence="7" id="KW-0067">ATP-binding</keyword>
<comment type="subcellular location">
    <subcellularLocation>
        <location evidence="1">Membrane</location>
        <topology evidence="1">Multi-pass membrane protein</topology>
    </subcellularLocation>
</comment>
<keyword evidence="3" id="KW-0813">Transport</keyword>
<evidence type="ECO:0000256" key="6">
    <source>
        <dbReference type="ARBA" id="ARBA00022741"/>
    </source>
</evidence>
<feature type="transmembrane region" description="Helical" evidence="10">
    <location>
        <begin position="727"/>
        <end position="747"/>
    </location>
</feature>
<proteinExistence type="inferred from homology"/>
<dbReference type="InterPro" id="IPR003593">
    <property type="entry name" value="AAA+_ATPase"/>
</dbReference>
<keyword evidence="6" id="KW-0547">Nucleotide-binding</keyword>
<keyword evidence="13" id="KW-1185">Reference proteome</keyword>
<feature type="transmembrane region" description="Helical" evidence="10">
    <location>
        <begin position="243"/>
        <end position="266"/>
    </location>
</feature>
<sequence length="1191" mass="128967">MGKLVWVDTTDRNSSPSPTTIMARITSNFLTSQINAVKKVSTADEVLSECPQNFNGFSECYAALIFYDIPRDNASAPIKYTIMGDSGLCRIDVKHHEGDYERRIMPLQWALDQVIMEMKSGTNVSTPLEWGFTTATNAQRDEAVRTKYIRGITQIIIIAFFVSFLGIAYHLTGAMAGERASQLMSHMKAMGLLNSARIMSAHIFFALIYLPSWVIMAFAMAFQDLDTHQHRWSMFIAAPFGKTPQLAAVASTFFSILTAVLAIVLPIQGTIQATVFTCVFQPTFYVFAIRAINGFEHNGLITNPVLPDPDNHLNLIAFIIAGIINIFLREVTAISDLSLDIPKQGIFVLLGSNGAGKSTFLSILGGLTSPSRGVMIFEGGTSTPPRGILGIVPQKNILINELSPLQTLRLFSAIKWSMNSPAGEDLEQLLRDCDLQNKVHSPASTLSGGQKRKLQLAIGLVEGSKLVLVDEATSGHATLVLTTHLLDEASLLADHISIICAPGKLVASGSPVALKREMGNGYTVQLSIRTPGPLEGLLHELHAIVPDVQMSLDIPHRPLLHLGSKDPHIVGRVLGHLDTQSAKYEIVSYDVLGTTIEDIFLDVMAKNQVDAVIEEDSTPVHAVAPAASVNASNFTDAATFTQYIDENYASIPIGGVSFDLAAGSSMFAWEGTGTQWAGIVLLNLVSNIMFNRALNVTGKAGSSPTLIQPIYQRFPLFDDKTFGVLEWLVPFCAAMAVFPAFLALYVAKERESSVKTMQLSNGLNPVGLWLGHLLFDSIPTFIMATLVVILFAVLTDKFFGLGILWLILVLHGITGTLLAYCMTLVVVSPLSAFAATAAYQIIMFMLYLAGYLLTYTYANPAYANGMVKAIHFTLSFLSPVASVTRAGIVSVNLFSLLCDGGDSEHVSSSTMIGIDHYGGPILYLILQSIALFTLLFWVDSGSVLFQRLRRAHEELTAPEPELPFKEDIDLEAAAASSPNNLLQVLDATKRYGTNTAVDRLSFGVAPGTVFCMVGPNGAGKTTSINMMSGNIVPDRGDVLINKASIVKDLWKARISLGVCPQFSAIDAQLSVREHLTIYSRLKGLNGQELDSSIDSLLVTTGLHLYSDRLAGKLSGGNQRKLSLATALIGNPPVILIDEFSTGIDAKIKREMWQLLRTVATSKAFVITTHSMEEAAALATKVGILAVRLLGE</sequence>
<dbReference type="GO" id="GO:0140359">
    <property type="term" value="F:ABC-type transporter activity"/>
    <property type="evidence" value="ECO:0007669"/>
    <property type="project" value="InterPro"/>
</dbReference>
<feature type="transmembrane region" description="Helical" evidence="10">
    <location>
        <begin position="273"/>
        <end position="292"/>
    </location>
</feature>
<feature type="transmembrane region" description="Helical" evidence="10">
    <location>
        <begin position="767"/>
        <end position="794"/>
    </location>
</feature>
<evidence type="ECO:0000256" key="9">
    <source>
        <dbReference type="ARBA" id="ARBA00023136"/>
    </source>
</evidence>
<dbReference type="Pfam" id="PF00005">
    <property type="entry name" value="ABC_tran"/>
    <property type="match status" value="2"/>
</dbReference>
<evidence type="ECO:0000256" key="2">
    <source>
        <dbReference type="ARBA" id="ARBA00008869"/>
    </source>
</evidence>
<keyword evidence="8 10" id="KW-1133">Transmembrane helix</keyword>
<evidence type="ECO:0000256" key="10">
    <source>
        <dbReference type="SAM" id="Phobius"/>
    </source>
</evidence>
<dbReference type="InterPro" id="IPR026082">
    <property type="entry name" value="ABCA"/>
</dbReference>
<dbReference type="InterPro" id="IPR013525">
    <property type="entry name" value="ABC2_TM"/>
</dbReference>
<organism evidence="12 13">
    <name type="scientific">Mycena venus</name>
    <dbReference type="NCBI Taxonomy" id="2733690"/>
    <lineage>
        <taxon>Eukaryota</taxon>
        <taxon>Fungi</taxon>
        <taxon>Dikarya</taxon>
        <taxon>Basidiomycota</taxon>
        <taxon>Agaricomycotina</taxon>
        <taxon>Agaricomycetes</taxon>
        <taxon>Agaricomycetidae</taxon>
        <taxon>Agaricales</taxon>
        <taxon>Marasmiineae</taxon>
        <taxon>Mycenaceae</taxon>
        <taxon>Mycena</taxon>
    </lineage>
</organism>
<feature type="transmembrane region" description="Helical" evidence="10">
    <location>
        <begin position="155"/>
        <end position="177"/>
    </location>
</feature>
<dbReference type="InterPro" id="IPR027417">
    <property type="entry name" value="P-loop_NTPase"/>
</dbReference>
<dbReference type="InterPro" id="IPR003439">
    <property type="entry name" value="ABC_transporter-like_ATP-bd"/>
</dbReference>
<evidence type="ECO:0000313" key="13">
    <source>
        <dbReference type="Proteomes" id="UP000620124"/>
    </source>
</evidence>
<comment type="caution">
    <text evidence="12">The sequence shown here is derived from an EMBL/GenBank/DDBJ whole genome shotgun (WGS) entry which is preliminary data.</text>
</comment>
<feature type="transmembrane region" description="Helical" evidence="10">
    <location>
        <begin position="801"/>
        <end position="825"/>
    </location>
</feature>
<dbReference type="Pfam" id="PF12698">
    <property type="entry name" value="ABC2_membrane_3"/>
    <property type="match status" value="1"/>
</dbReference>
<dbReference type="PANTHER" id="PTHR19229">
    <property type="entry name" value="ATP-BINDING CASSETTE TRANSPORTER SUBFAMILY A ABCA"/>
    <property type="match status" value="1"/>
</dbReference>
<evidence type="ECO:0000259" key="11">
    <source>
        <dbReference type="PROSITE" id="PS50893"/>
    </source>
</evidence>
<feature type="transmembrane region" description="Helical" evidence="10">
    <location>
        <begin position="312"/>
        <end position="328"/>
    </location>
</feature>
<evidence type="ECO:0000256" key="1">
    <source>
        <dbReference type="ARBA" id="ARBA00004141"/>
    </source>
</evidence>
<dbReference type="PROSITE" id="PS50893">
    <property type="entry name" value="ABC_TRANSPORTER_2"/>
    <property type="match status" value="2"/>
</dbReference>
<feature type="transmembrane region" description="Helical" evidence="10">
    <location>
        <begin position="198"/>
        <end position="223"/>
    </location>
</feature>
<dbReference type="SUPFAM" id="SSF52540">
    <property type="entry name" value="P-loop containing nucleoside triphosphate hydrolases"/>
    <property type="match status" value="2"/>
</dbReference>